<accession>A0A0F3ISR3</accession>
<keyword evidence="1" id="KW-0812">Transmembrane</keyword>
<dbReference type="InterPro" id="IPR011033">
    <property type="entry name" value="PRC_barrel-like_sf"/>
</dbReference>
<feature type="domain" description="PRC-barrel" evidence="2">
    <location>
        <begin position="33"/>
        <end position="88"/>
    </location>
</feature>
<dbReference type="Gene3D" id="2.30.30.240">
    <property type="entry name" value="PRC-barrel domain"/>
    <property type="match status" value="1"/>
</dbReference>
<organism evidence="3 4">
    <name type="scientific">Elstera litoralis</name>
    <dbReference type="NCBI Taxonomy" id="552518"/>
    <lineage>
        <taxon>Bacteria</taxon>
        <taxon>Pseudomonadati</taxon>
        <taxon>Pseudomonadota</taxon>
        <taxon>Alphaproteobacteria</taxon>
        <taxon>Rhodospirillales</taxon>
        <taxon>Rhodospirillaceae</taxon>
        <taxon>Elstera</taxon>
    </lineage>
</organism>
<feature type="non-terminal residue" evidence="3">
    <location>
        <position position="90"/>
    </location>
</feature>
<dbReference type="SUPFAM" id="SSF50346">
    <property type="entry name" value="PRC-barrel domain"/>
    <property type="match status" value="1"/>
</dbReference>
<evidence type="ECO:0000313" key="4">
    <source>
        <dbReference type="Proteomes" id="UP000033774"/>
    </source>
</evidence>
<name>A0A0F3ISR3_9PROT</name>
<dbReference type="Proteomes" id="UP000033774">
    <property type="component" value="Unassembled WGS sequence"/>
</dbReference>
<gene>
    <name evidence="3" type="ORF">VZ95_16555</name>
</gene>
<dbReference type="RefSeq" id="WP_045776839.1">
    <property type="nucleotide sequence ID" value="NZ_LAJY01000508.1"/>
</dbReference>
<dbReference type="Pfam" id="PF05239">
    <property type="entry name" value="PRC"/>
    <property type="match status" value="1"/>
</dbReference>
<evidence type="ECO:0000259" key="2">
    <source>
        <dbReference type="Pfam" id="PF05239"/>
    </source>
</evidence>
<dbReference type="AlphaFoldDB" id="A0A0F3ISR3"/>
<keyword evidence="1" id="KW-0472">Membrane</keyword>
<reference evidence="3 4" key="1">
    <citation type="submission" date="2015-03" db="EMBL/GenBank/DDBJ databases">
        <title>Draft genome sequence of Elstera litoralis.</title>
        <authorList>
            <person name="Rahalkar M.C."/>
            <person name="Dhakephalkar P.K."/>
            <person name="Pore S.D."/>
            <person name="Arora P."/>
            <person name="Kapse N.G."/>
            <person name="Pandit P.S."/>
        </authorList>
    </citation>
    <scope>NUCLEOTIDE SEQUENCE [LARGE SCALE GENOMIC DNA]</scope>
    <source>
        <strain evidence="3 4">Dia-1</strain>
    </source>
</reference>
<protein>
    <submittedName>
        <fullName evidence="3">Photosystem reaction center subunit H</fullName>
    </submittedName>
</protein>
<dbReference type="InterPro" id="IPR027275">
    <property type="entry name" value="PRC-brl_dom"/>
</dbReference>
<dbReference type="EMBL" id="LAJY01000508">
    <property type="protein sequence ID" value="KJV08629.1"/>
    <property type="molecule type" value="Genomic_DNA"/>
</dbReference>
<feature type="transmembrane region" description="Helical" evidence="1">
    <location>
        <begin position="65"/>
        <end position="84"/>
    </location>
</feature>
<sequence length="90" mass="9231">MSNPLSIQTEAAPFAGQSMILSAISPTHLLSGYRTSKVVGATVVNEMDATIGTVDDLIVSPTDKSAFAILSVGGFLGIGAKYVVVPFSSL</sequence>
<keyword evidence="4" id="KW-1185">Reference proteome</keyword>
<evidence type="ECO:0000256" key="1">
    <source>
        <dbReference type="SAM" id="Phobius"/>
    </source>
</evidence>
<keyword evidence="1" id="KW-1133">Transmembrane helix</keyword>
<comment type="caution">
    <text evidence="3">The sequence shown here is derived from an EMBL/GenBank/DDBJ whole genome shotgun (WGS) entry which is preliminary data.</text>
</comment>
<evidence type="ECO:0000313" key="3">
    <source>
        <dbReference type="EMBL" id="KJV08629.1"/>
    </source>
</evidence>
<dbReference type="OrthoDB" id="8021018at2"/>
<proteinExistence type="predicted"/>